<protein>
    <submittedName>
        <fullName evidence="2">PhnB protein</fullName>
    </submittedName>
</protein>
<dbReference type="STRING" id="398843.A3K89_04700"/>
<feature type="domain" description="PhnB-like" evidence="1">
    <location>
        <begin position="33"/>
        <end position="159"/>
    </location>
</feature>
<evidence type="ECO:0000259" key="1">
    <source>
        <dbReference type="Pfam" id="PF06983"/>
    </source>
</evidence>
<dbReference type="Proteomes" id="UP000198327">
    <property type="component" value="Unassembled WGS sequence"/>
</dbReference>
<organism evidence="2 3">
    <name type="scientific">Rhodococcoides kyotonense</name>
    <dbReference type="NCBI Taxonomy" id="398843"/>
    <lineage>
        <taxon>Bacteria</taxon>
        <taxon>Bacillati</taxon>
        <taxon>Actinomycetota</taxon>
        <taxon>Actinomycetes</taxon>
        <taxon>Mycobacteriales</taxon>
        <taxon>Nocardiaceae</taxon>
        <taxon>Rhodococcoides</taxon>
    </lineage>
</organism>
<dbReference type="AlphaFoldDB" id="A0A239DTI9"/>
<dbReference type="SUPFAM" id="SSF54593">
    <property type="entry name" value="Glyoxalase/Bleomycin resistance protein/Dihydroxybiphenyl dioxygenase"/>
    <property type="match status" value="1"/>
</dbReference>
<dbReference type="InterPro" id="IPR029068">
    <property type="entry name" value="Glyas_Bleomycin-R_OHBP_Dase"/>
</dbReference>
<reference evidence="3" key="1">
    <citation type="submission" date="2017-06" db="EMBL/GenBank/DDBJ databases">
        <authorList>
            <person name="Varghese N."/>
            <person name="Submissions S."/>
        </authorList>
    </citation>
    <scope>NUCLEOTIDE SEQUENCE [LARGE SCALE GENOMIC DNA]</scope>
    <source>
        <strain evidence="3">JCM 23211</strain>
    </source>
</reference>
<evidence type="ECO:0000313" key="2">
    <source>
        <dbReference type="EMBL" id="SNS35063.1"/>
    </source>
</evidence>
<dbReference type="PANTHER" id="PTHR33990">
    <property type="entry name" value="PROTEIN YJDN-RELATED"/>
    <property type="match status" value="1"/>
</dbReference>
<dbReference type="CDD" id="cd06588">
    <property type="entry name" value="PhnB_like"/>
    <property type="match status" value="1"/>
</dbReference>
<dbReference type="PANTHER" id="PTHR33990:SF1">
    <property type="entry name" value="PROTEIN YJDN"/>
    <property type="match status" value="1"/>
</dbReference>
<dbReference type="EMBL" id="FZOW01000002">
    <property type="protein sequence ID" value="SNS35063.1"/>
    <property type="molecule type" value="Genomic_DNA"/>
</dbReference>
<evidence type="ECO:0000313" key="3">
    <source>
        <dbReference type="Proteomes" id="UP000198327"/>
    </source>
</evidence>
<dbReference type="InterPro" id="IPR028973">
    <property type="entry name" value="PhnB-like"/>
</dbReference>
<gene>
    <name evidence="2" type="ORF">SAMN05421642_1027</name>
</gene>
<dbReference type="Pfam" id="PF06983">
    <property type="entry name" value="3-dmu-9_3-mt"/>
    <property type="match status" value="1"/>
</dbReference>
<sequence length="163" mass="17752">MLRASAMIFGLGACRYSEYRPDSKVEMTMTTRLNPYLSFRGDARSAMEFYQSVFGGELNASTFAEFGASDDPAEKDQIMHSQLETPNGLTLMGADTPASMPFDVGNNVSVSLSGEDTEELTGYWDKLAVGAQNTMGLNKAPWGDTFGMLTDKFGINWLVNISG</sequence>
<keyword evidence="3" id="KW-1185">Reference proteome</keyword>
<accession>A0A239DTI9</accession>
<dbReference type="Gene3D" id="3.10.180.10">
    <property type="entry name" value="2,3-Dihydroxybiphenyl 1,2-Dioxygenase, domain 1"/>
    <property type="match status" value="1"/>
</dbReference>
<proteinExistence type="predicted"/>
<name>A0A239DTI9_9NOCA</name>